<evidence type="ECO:0000256" key="13">
    <source>
        <dbReference type="SAM" id="MobiDB-lite"/>
    </source>
</evidence>
<keyword evidence="7 12" id="KW-0997">Cell inner membrane</keyword>
<evidence type="ECO:0000256" key="5">
    <source>
        <dbReference type="ARBA" id="ARBA00022448"/>
    </source>
</evidence>
<dbReference type="RefSeq" id="WP_167231228.1">
    <property type="nucleotide sequence ID" value="NZ_JAAQPH010000036.1"/>
</dbReference>
<evidence type="ECO:0000313" key="15">
    <source>
        <dbReference type="Proteomes" id="UP000761264"/>
    </source>
</evidence>
<organism evidence="14 15">
    <name type="scientific">Pelagibius litoralis</name>
    <dbReference type="NCBI Taxonomy" id="374515"/>
    <lineage>
        <taxon>Bacteria</taxon>
        <taxon>Pseudomonadati</taxon>
        <taxon>Pseudomonadota</taxon>
        <taxon>Alphaproteobacteria</taxon>
        <taxon>Rhodospirillales</taxon>
        <taxon>Rhodovibrionaceae</taxon>
        <taxon>Pelagibius</taxon>
    </lineage>
</organism>
<feature type="region of interest" description="Disordered" evidence="13">
    <location>
        <begin position="52"/>
        <end position="72"/>
    </location>
</feature>
<dbReference type="Pfam" id="PF04995">
    <property type="entry name" value="CcmD"/>
    <property type="match status" value="1"/>
</dbReference>
<dbReference type="Proteomes" id="UP000761264">
    <property type="component" value="Unassembled WGS sequence"/>
</dbReference>
<keyword evidence="10 12" id="KW-1133">Transmembrane helix</keyword>
<gene>
    <name evidence="14" type="primary">ccmD</name>
    <name evidence="14" type="ORF">HBA54_26910</name>
</gene>
<evidence type="ECO:0000256" key="11">
    <source>
        <dbReference type="ARBA" id="ARBA00023136"/>
    </source>
</evidence>
<keyword evidence="8 12" id="KW-0812">Transmembrane</keyword>
<comment type="similarity">
    <text evidence="3 12">Belongs to the CcmD/CycX/HelD family.</text>
</comment>
<dbReference type="PANTHER" id="PTHR37531:SF1">
    <property type="entry name" value="HEME EXPORTER PROTEIN D"/>
    <property type="match status" value="1"/>
</dbReference>
<evidence type="ECO:0000256" key="12">
    <source>
        <dbReference type="RuleBase" id="RU363101"/>
    </source>
</evidence>
<comment type="caution">
    <text evidence="14">The sequence shown here is derived from an EMBL/GenBank/DDBJ whole genome shotgun (WGS) entry which is preliminary data.</text>
</comment>
<dbReference type="NCBIfam" id="TIGR03141">
    <property type="entry name" value="cytochro_ccmD"/>
    <property type="match status" value="1"/>
</dbReference>
<keyword evidence="6 12" id="KW-1003">Cell membrane</keyword>
<dbReference type="GO" id="GO:1903607">
    <property type="term" value="P:cytochrome c biosynthetic process"/>
    <property type="evidence" value="ECO:0007669"/>
    <property type="project" value="TreeGrafter"/>
</dbReference>
<name>A0A967F3B4_9PROT</name>
<evidence type="ECO:0000313" key="14">
    <source>
        <dbReference type="EMBL" id="NIA72227.1"/>
    </source>
</evidence>
<dbReference type="AlphaFoldDB" id="A0A967F3B4"/>
<protein>
    <recommendedName>
        <fullName evidence="4 12">Heme exporter protein D</fullName>
    </recommendedName>
</protein>
<feature type="compositionally biased region" description="Polar residues" evidence="13">
    <location>
        <begin position="62"/>
        <end position="72"/>
    </location>
</feature>
<evidence type="ECO:0000256" key="2">
    <source>
        <dbReference type="ARBA" id="ARBA00004377"/>
    </source>
</evidence>
<dbReference type="GO" id="GO:0015886">
    <property type="term" value="P:heme transport"/>
    <property type="evidence" value="ECO:0007669"/>
    <property type="project" value="InterPro"/>
</dbReference>
<dbReference type="InterPro" id="IPR007078">
    <property type="entry name" value="Haem_export_protD_CcmD"/>
</dbReference>
<evidence type="ECO:0000256" key="4">
    <source>
        <dbReference type="ARBA" id="ARBA00016461"/>
    </source>
</evidence>
<sequence length="72" mass="8067">MTEIAAFFDMGGYAAFVWPSLGLTLVIMLGLLLQTLRQLRVRQRRLADLEAQGAQRFRRQPGAQTSTTGRQS</sequence>
<dbReference type="GO" id="GO:0017004">
    <property type="term" value="P:cytochrome complex assembly"/>
    <property type="evidence" value="ECO:0007669"/>
    <property type="project" value="UniProtKB-KW"/>
</dbReference>
<dbReference type="InterPro" id="IPR052075">
    <property type="entry name" value="Heme_exporter_D"/>
</dbReference>
<comment type="subcellular location">
    <subcellularLocation>
        <location evidence="2 12">Cell inner membrane</location>
        <topology evidence="2 12">Single-pass membrane protein</topology>
    </subcellularLocation>
</comment>
<keyword evidence="5 12" id="KW-0813">Transport</keyword>
<proteinExistence type="inferred from homology"/>
<accession>A0A967F3B4</accession>
<dbReference type="GO" id="GO:0005886">
    <property type="term" value="C:plasma membrane"/>
    <property type="evidence" value="ECO:0007669"/>
    <property type="project" value="UniProtKB-SubCell"/>
</dbReference>
<keyword evidence="9 12" id="KW-0201">Cytochrome c-type biogenesis</keyword>
<evidence type="ECO:0000256" key="7">
    <source>
        <dbReference type="ARBA" id="ARBA00022519"/>
    </source>
</evidence>
<comment type="function">
    <text evidence="1 12">Required for the export of heme to the periplasm for the biogenesis of c-type cytochromes.</text>
</comment>
<evidence type="ECO:0000256" key="10">
    <source>
        <dbReference type="ARBA" id="ARBA00022989"/>
    </source>
</evidence>
<evidence type="ECO:0000256" key="3">
    <source>
        <dbReference type="ARBA" id="ARBA00008741"/>
    </source>
</evidence>
<feature type="transmembrane region" description="Helical" evidence="12">
    <location>
        <begin position="16"/>
        <end position="36"/>
    </location>
</feature>
<evidence type="ECO:0000256" key="9">
    <source>
        <dbReference type="ARBA" id="ARBA00022748"/>
    </source>
</evidence>
<evidence type="ECO:0000256" key="8">
    <source>
        <dbReference type="ARBA" id="ARBA00022692"/>
    </source>
</evidence>
<reference evidence="14" key="1">
    <citation type="submission" date="2020-03" db="EMBL/GenBank/DDBJ databases">
        <title>Genome of Pelagibius litoralis DSM 21314T.</title>
        <authorList>
            <person name="Wang G."/>
        </authorList>
    </citation>
    <scope>NUCLEOTIDE SEQUENCE</scope>
    <source>
        <strain evidence="14">DSM 21314</strain>
    </source>
</reference>
<dbReference type="PANTHER" id="PTHR37531">
    <property type="entry name" value="HEME EXPORTER PROTEIN D"/>
    <property type="match status" value="1"/>
</dbReference>
<evidence type="ECO:0000256" key="1">
    <source>
        <dbReference type="ARBA" id="ARBA00002442"/>
    </source>
</evidence>
<evidence type="ECO:0000256" key="6">
    <source>
        <dbReference type="ARBA" id="ARBA00022475"/>
    </source>
</evidence>
<keyword evidence="15" id="KW-1185">Reference proteome</keyword>
<dbReference type="EMBL" id="JAAQPH010000036">
    <property type="protein sequence ID" value="NIA72227.1"/>
    <property type="molecule type" value="Genomic_DNA"/>
</dbReference>
<keyword evidence="11 12" id="KW-0472">Membrane</keyword>